<proteinExistence type="predicted"/>
<dbReference type="AlphaFoldDB" id="A0A9P1G8Z0"/>
<name>A0A9P1G8Z0_9DINO</name>
<evidence type="ECO:0000313" key="2">
    <source>
        <dbReference type="EMBL" id="CAI4002065.1"/>
    </source>
</evidence>
<evidence type="ECO:0000313" key="4">
    <source>
        <dbReference type="Proteomes" id="UP001152797"/>
    </source>
</evidence>
<reference evidence="2" key="1">
    <citation type="submission" date="2022-10" db="EMBL/GenBank/DDBJ databases">
        <authorList>
            <person name="Chen Y."/>
            <person name="Dougan E. K."/>
            <person name="Chan C."/>
            <person name="Rhodes N."/>
            <person name="Thang M."/>
        </authorList>
    </citation>
    <scope>NUCLEOTIDE SEQUENCE</scope>
</reference>
<evidence type="ECO:0000313" key="3">
    <source>
        <dbReference type="EMBL" id="CAL4789377.1"/>
    </source>
</evidence>
<keyword evidence="4" id="KW-1185">Reference proteome</keyword>
<organism evidence="2">
    <name type="scientific">Cladocopium goreaui</name>
    <dbReference type="NCBI Taxonomy" id="2562237"/>
    <lineage>
        <taxon>Eukaryota</taxon>
        <taxon>Sar</taxon>
        <taxon>Alveolata</taxon>
        <taxon>Dinophyceae</taxon>
        <taxon>Suessiales</taxon>
        <taxon>Symbiodiniaceae</taxon>
        <taxon>Cladocopium</taxon>
    </lineage>
</organism>
<feature type="compositionally biased region" description="Basic and acidic residues" evidence="1">
    <location>
        <begin position="241"/>
        <end position="265"/>
    </location>
</feature>
<feature type="region of interest" description="Disordered" evidence="1">
    <location>
        <begin position="185"/>
        <end position="293"/>
    </location>
</feature>
<sequence length="293" mass="34262">MDCGTRYGLIGDSSLYTKRNNNKKKSYISSVLREKYRFVNLTERIFPGGGVLDLQAYLQDGPEFDVLGVSYFGNEHTKGRMDVKIQRDLWKDVFRLLSRKVRSRVVFFVGGYAEKYTFGKVYDDNLNIVKRWIRDAGFQVVEARQEVSRWQLAADKLHFAVDCLPELAAFWSQLLKPRKFVRPGKLQTAKRKSEADAAQMEPKRARKDPRDKWLLPAPQNRRDFQQRPVNWSDLNSDSSDDWTKGQERAARLERDKKKLNDELAMRRTMMLKARGLLPAEPKKEPRHVPPRRL</sequence>
<protein>
    <submittedName>
        <fullName evidence="3">Ammonium transporter AmtB-like domain-containing protein</fullName>
    </submittedName>
</protein>
<dbReference type="EMBL" id="CAMXCT010003035">
    <property type="protein sequence ID" value="CAI4002065.1"/>
    <property type="molecule type" value="Genomic_DNA"/>
</dbReference>
<reference evidence="3 4" key="2">
    <citation type="submission" date="2024-05" db="EMBL/GenBank/DDBJ databases">
        <authorList>
            <person name="Chen Y."/>
            <person name="Shah S."/>
            <person name="Dougan E. K."/>
            <person name="Thang M."/>
            <person name="Chan C."/>
        </authorList>
    </citation>
    <scope>NUCLEOTIDE SEQUENCE [LARGE SCALE GENOMIC DNA]</scope>
</reference>
<accession>A0A9P1G8Z0</accession>
<evidence type="ECO:0000256" key="1">
    <source>
        <dbReference type="SAM" id="MobiDB-lite"/>
    </source>
</evidence>
<dbReference type="OrthoDB" id="449411at2759"/>
<dbReference type="EMBL" id="CAMXCT030003035">
    <property type="protein sequence ID" value="CAL4789377.1"/>
    <property type="molecule type" value="Genomic_DNA"/>
</dbReference>
<comment type="caution">
    <text evidence="2">The sequence shown here is derived from an EMBL/GenBank/DDBJ whole genome shotgun (WGS) entry which is preliminary data.</text>
</comment>
<dbReference type="Proteomes" id="UP001152797">
    <property type="component" value="Unassembled WGS sequence"/>
</dbReference>
<dbReference type="EMBL" id="CAMXCT020003035">
    <property type="protein sequence ID" value="CAL1155440.1"/>
    <property type="molecule type" value="Genomic_DNA"/>
</dbReference>
<gene>
    <name evidence="2" type="ORF">C1SCF055_LOCUS28047</name>
</gene>